<evidence type="ECO:0000256" key="7">
    <source>
        <dbReference type="RuleBase" id="RU366011"/>
    </source>
</evidence>
<dbReference type="GO" id="GO:0005829">
    <property type="term" value="C:cytosol"/>
    <property type="evidence" value="ECO:0007669"/>
    <property type="project" value="TreeGrafter"/>
</dbReference>
<dbReference type="Gene3D" id="3.40.30.10">
    <property type="entry name" value="Glutaredoxin"/>
    <property type="match status" value="1"/>
</dbReference>
<dbReference type="PROSITE" id="PS51352">
    <property type="entry name" value="THIOREDOXIN_2"/>
    <property type="match status" value="1"/>
</dbReference>
<name>A0A164WT38_9AGAM</name>
<evidence type="ECO:0000313" key="9">
    <source>
        <dbReference type="EMBL" id="KZS95333.1"/>
    </source>
</evidence>
<evidence type="ECO:0000259" key="8">
    <source>
        <dbReference type="PROSITE" id="PS51352"/>
    </source>
</evidence>
<evidence type="ECO:0000256" key="4">
    <source>
        <dbReference type="ARBA" id="ARBA00023002"/>
    </source>
</evidence>
<dbReference type="InterPro" id="IPR037944">
    <property type="entry name" value="PRX5-like"/>
</dbReference>
<reference evidence="9 10" key="1">
    <citation type="journal article" date="2016" name="Mol. Biol. Evol.">
        <title>Comparative Genomics of Early-Diverging Mushroom-Forming Fungi Provides Insights into the Origins of Lignocellulose Decay Capabilities.</title>
        <authorList>
            <person name="Nagy L.G."/>
            <person name="Riley R."/>
            <person name="Tritt A."/>
            <person name="Adam C."/>
            <person name="Daum C."/>
            <person name="Floudas D."/>
            <person name="Sun H."/>
            <person name="Yadav J.S."/>
            <person name="Pangilinan J."/>
            <person name="Larsson K.H."/>
            <person name="Matsuura K."/>
            <person name="Barry K."/>
            <person name="Labutti K."/>
            <person name="Kuo R."/>
            <person name="Ohm R.A."/>
            <person name="Bhattacharya S.S."/>
            <person name="Shirouzu T."/>
            <person name="Yoshinaga Y."/>
            <person name="Martin F.M."/>
            <person name="Grigoriev I.V."/>
            <person name="Hibbett D.S."/>
        </authorList>
    </citation>
    <scope>NUCLEOTIDE SEQUENCE [LARGE SCALE GENOMIC DNA]</scope>
    <source>
        <strain evidence="9 10">HHB9708</strain>
    </source>
</reference>
<dbReference type="EMBL" id="KV419402">
    <property type="protein sequence ID" value="KZS95333.1"/>
    <property type="molecule type" value="Genomic_DNA"/>
</dbReference>
<dbReference type="GO" id="GO:0008379">
    <property type="term" value="F:thioredoxin peroxidase activity"/>
    <property type="evidence" value="ECO:0007669"/>
    <property type="project" value="InterPro"/>
</dbReference>
<dbReference type="InterPro" id="IPR013766">
    <property type="entry name" value="Thioredoxin_domain"/>
</dbReference>
<evidence type="ECO:0000256" key="6">
    <source>
        <dbReference type="PIRSR" id="PIRSR637944-1"/>
    </source>
</evidence>
<dbReference type="GO" id="GO:0034599">
    <property type="term" value="P:cellular response to oxidative stress"/>
    <property type="evidence" value="ECO:0007669"/>
    <property type="project" value="InterPro"/>
</dbReference>
<keyword evidence="5 7" id="KW-0676">Redox-active center</keyword>
<dbReference type="PANTHER" id="PTHR10430">
    <property type="entry name" value="PEROXIREDOXIN"/>
    <property type="match status" value="1"/>
</dbReference>
<evidence type="ECO:0000313" key="10">
    <source>
        <dbReference type="Proteomes" id="UP000076722"/>
    </source>
</evidence>
<proteinExistence type="inferred from homology"/>
<keyword evidence="10" id="KW-1185">Reference proteome</keyword>
<dbReference type="GO" id="GO:0045454">
    <property type="term" value="P:cell redox homeostasis"/>
    <property type="evidence" value="ECO:0007669"/>
    <property type="project" value="TreeGrafter"/>
</dbReference>
<dbReference type="GO" id="GO:0042744">
    <property type="term" value="P:hydrogen peroxide catabolic process"/>
    <property type="evidence" value="ECO:0007669"/>
    <property type="project" value="TreeGrafter"/>
</dbReference>
<dbReference type="GO" id="GO:0005777">
    <property type="term" value="C:peroxisome"/>
    <property type="evidence" value="ECO:0007669"/>
    <property type="project" value="TreeGrafter"/>
</dbReference>
<evidence type="ECO:0000256" key="5">
    <source>
        <dbReference type="ARBA" id="ARBA00023284"/>
    </source>
</evidence>
<organism evidence="9 10">
    <name type="scientific">Sistotremastrum niveocremeum HHB9708</name>
    <dbReference type="NCBI Taxonomy" id="1314777"/>
    <lineage>
        <taxon>Eukaryota</taxon>
        <taxon>Fungi</taxon>
        <taxon>Dikarya</taxon>
        <taxon>Basidiomycota</taxon>
        <taxon>Agaricomycotina</taxon>
        <taxon>Agaricomycetes</taxon>
        <taxon>Sistotremastrales</taxon>
        <taxon>Sistotremastraceae</taxon>
        <taxon>Sertulicium</taxon>
        <taxon>Sertulicium niveocremeum</taxon>
    </lineage>
</organism>
<comment type="similarity">
    <text evidence="1 7">Belongs to the peroxiredoxin family. Prx5 subfamily.</text>
</comment>
<dbReference type="Proteomes" id="UP000076722">
    <property type="component" value="Unassembled WGS sequence"/>
</dbReference>
<keyword evidence="2 7" id="KW-0575">Peroxidase</keyword>
<dbReference type="SUPFAM" id="SSF52833">
    <property type="entry name" value="Thioredoxin-like"/>
    <property type="match status" value="1"/>
</dbReference>
<dbReference type="Pfam" id="PF08534">
    <property type="entry name" value="Redoxin"/>
    <property type="match status" value="1"/>
</dbReference>
<dbReference type="STRING" id="1314777.A0A164WT38"/>
<feature type="domain" description="Thioredoxin" evidence="8">
    <location>
        <begin position="25"/>
        <end position="180"/>
    </location>
</feature>
<accession>A0A164WT38</accession>
<dbReference type="CDD" id="cd03013">
    <property type="entry name" value="PRX5_like"/>
    <property type="match status" value="1"/>
</dbReference>
<evidence type="ECO:0000256" key="2">
    <source>
        <dbReference type="ARBA" id="ARBA00022559"/>
    </source>
</evidence>
<feature type="active site" description="Cysteine sulfenic acid (-SOH) intermediate" evidence="6">
    <location>
        <position position="67"/>
    </location>
</feature>
<evidence type="ECO:0000256" key="1">
    <source>
        <dbReference type="ARBA" id="ARBA00010505"/>
    </source>
</evidence>
<dbReference type="GO" id="GO:0005739">
    <property type="term" value="C:mitochondrion"/>
    <property type="evidence" value="ECO:0007669"/>
    <property type="project" value="TreeGrafter"/>
</dbReference>
<dbReference type="AlphaFoldDB" id="A0A164WT38"/>
<comment type="function">
    <text evidence="7">Thiol-specific peroxidase that catalyzes the reduction of hydrogen peroxide and organic hydroperoxides to water and alcohols, respectively. Plays a role in cell protection against oxidative stress by detoxifying peroxides.</text>
</comment>
<dbReference type="PANTHER" id="PTHR10430:SF39">
    <property type="entry name" value="PEROXISOMAL MEMBRANE ASSOCIATED PROTEIN 20"/>
    <property type="match status" value="1"/>
</dbReference>
<dbReference type="InterPro" id="IPR013740">
    <property type="entry name" value="Redoxin"/>
</dbReference>
<evidence type="ECO:0000256" key="3">
    <source>
        <dbReference type="ARBA" id="ARBA00022862"/>
    </source>
</evidence>
<gene>
    <name evidence="9" type="ORF">SISNIDRAFT_543789</name>
</gene>
<dbReference type="OrthoDB" id="1882547at2759"/>
<keyword evidence="4 7" id="KW-0560">Oxidoreductase</keyword>
<dbReference type="InterPro" id="IPR036249">
    <property type="entry name" value="Thioredoxin-like_sf"/>
</dbReference>
<keyword evidence="3 7" id="KW-0049">Antioxidant</keyword>
<protein>
    <submittedName>
        <fullName evidence="9">Redoxin</fullName>
    </submittedName>
</protein>
<sequence>MASIVNSLATSAHSAAASLLAASPIKVGDSLPDVPVKEDNPEEKISIHNIPGKIVIVGVPGAFTPPCSSQVPGYIEKYTDFAAKGVTGIYVVAVNDAFVTKAWKQKLAGSEGTPVHFIADDTAAFTSKVGFVFDASPLLGGPRAKRYVIVADSGRVTHVAVEEDPTQITSTKADNVLSVV</sequence>